<comment type="caution">
    <text evidence="1">The sequence shown here is derived from an EMBL/GenBank/DDBJ whole genome shotgun (WGS) entry which is preliminary data.</text>
</comment>
<dbReference type="Pfam" id="PF07963">
    <property type="entry name" value="N_methyl"/>
    <property type="match status" value="1"/>
</dbReference>
<reference evidence="1" key="1">
    <citation type="submission" date="2022-11" db="EMBL/GenBank/DDBJ databases">
        <title>Candidatus Alkanophaga archaea from heated hydrothermal vent sediment oxidize petroleum alkanes.</title>
        <authorList>
            <person name="Zehnle H."/>
            <person name="Laso-Perez R."/>
            <person name="Lipp J."/>
            <person name="Teske A."/>
            <person name="Wegener G."/>
        </authorList>
    </citation>
    <scope>NUCLEOTIDE SEQUENCE</scope>
    <source>
        <strain evidence="1">MCA70</strain>
    </source>
</reference>
<organism evidence="1 2">
    <name type="scientific">Candidatus Thermodesulfobacterium syntrophicum</name>
    <dbReference type="NCBI Taxonomy" id="3060442"/>
    <lineage>
        <taxon>Bacteria</taxon>
        <taxon>Pseudomonadati</taxon>
        <taxon>Thermodesulfobacteriota</taxon>
        <taxon>Thermodesulfobacteria</taxon>
        <taxon>Thermodesulfobacteriales</taxon>
        <taxon>Thermodesulfobacteriaceae</taxon>
        <taxon>Thermodesulfobacterium</taxon>
    </lineage>
</organism>
<protein>
    <submittedName>
        <fullName evidence="1">Type IV pilus assembly protein</fullName>
    </submittedName>
</protein>
<sequence>MRKKKAFTLIELLIALALLAIMSAVAVGVYRGYVRKAARSHVETDTRNCITCVASELARVALTGGTPDFTSCQSGSRYTQSCSVTCDSDYENCQCTCTGTGIVSGYSCTASTNSTEVNCS</sequence>
<evidence type="ECO:0000313" key="2">
    <source>
        <dbReference type="Proteomes" id="UP001144110"/>
    </source>
</evidence>
<evidence type="ECO:0000313" key="1">
    <source>
        <dbReference type="EMBL" id="MDF2953400.1"/>
    </source>
</evidence>
<dbReference type="AlphaFoldDB" id="A0AAE3P438"/>
<accession>A0AAE3P438</accession>
<proteinExistence type="predicted"/>
<dbReference type="NCBIfam" id="TIGR02532">
    <property type="entry name" value="IV_pilin_GFxxxE"/>
    <property type="match status" value="1"/>
</dbReference>
<dbReference type="InterPro" id="IPR045584">
    <property type="entry name" value="Pilin-like"/>
</dbReference>
<dbReference type="SUPFAM" id="SSF54523">
    <property type="entry name" value="Pili subunits"/>
    <property type="match status" value="1"/>
</dbReference>
<dbReference type="Proteomes" id="UP001144110">
    <property type="component" value="Unassembled WGS sequence"/>
</dbReference>
<gene>
    <name evidence="1" type="ORF">OD816_000645</name>
</gene>
<dbReference type="Gene3D" id="3.30.700.10">
    <property type="entry name" value="Glycoprotein, Type 4 Pilin"/>
    <property type="match status" value="1"/>
</dbReference>
<name>A0AAE3P438_9BACT</name>
<dbReference type="EMBL" id="JAPHEG010000002">
    <property type="protein sequence ID" value="MDF2953400.1"/>
    <property type="molecule type" value="Genomic_DNA"/>
</dbReference>
<dbReference type="InterPro" id="IPR012902">
    <property type="entry name" value="N_methyl_site"/>
</dbReference>